<protein>
    <submittedName>
        <fullName evidence="1">Uncharacterized protein</fullName>
    </submittedName>
</protein>
<dbReference type="RefSeq" id="WP_006372307.1">
    <property type="nucleotide sequence ID" value="NZ_JAAXPC010000003.1"/>
</dbReference>
<dbReference type="Proteomes" id="UP000563898">
    <property type="component" value="Unassembled WGS sequence"/>
</dbReference>
<organism evidence="1 2">
    <name type="scientific">Gordonia polyisoprenivorans</name>
    <dbReference type="NCBI Taxonomy" id="84595"/>
    <lineage>
        <taxon>Bacteria</taxon>
        <taxon>Bacillati</taxon>
        <taxon>Actinomycetota</taxon>
        <taxon>Actinomycetes</taxon>
        <taxon>Mycobacteriales</taxon>
        <taxon>Gordoniaceae</taxon>
        <taxon>Gordonia</taxon>
    </lineage>
</organism>
<reference evidence="1 2" key="1">
    <citation type="submission" date="2020-04" db="EMBL/GenBank/DDBJ databases">
        <title>MicrobeNet Type strains.</title>
        <authorList>
            <person name="Nicholson A.C."/>
        </authorList>
    </citation>
    <scope>NUCLEOTIDE SEQUENCE [LARGE SCALE GENOMIC DNA]</scope>
    <source>
        <strain evidence="1 2">ATCC BAA-14</strain>
    </source>
</reference>
<evidence type="ECO:0000313" key="1">
    <source>
        <dbReference type="EMBL" id="NKY01351.1"/>
    </source>
</evidence>
<name>A0A846WM31_9ACTN</name>
<gene>
    <name evidence="1" type="ORF">HGA05_07175</name>
</gene>
<dbReference type="AlphaFoldDB" id="A0A846WM31"/>
<accession>A0A846WM31</accession>
<dbReference type="EMBL" id="JAAXPC010000003">
    <property type="protein sequence ID" value="NKY01351.1"/>
    <property type="molecule type" value="Genomic_DNA"/>
</dbReference>
<comment type="caution">
    <text evidence="1">The sequence shown here is derived from an EMBL/GenBank/DDBJ whole genome shotgun (WGS) entry which is preliminary data.</text>
</comment>
<evidence type="ECO:0000313" key="2">
    <source>
        <dbReference type="Proteomes" id="UP000563898"/>
    </source>
</evidence>
<proteinExistence type="predicted"/>
<sequence>MNRATPAPCRRKHLEDEFAQAKATDGQEISPWGPGWAPTVYSRLVQAYRTLLTEWPHHLAHIEKRLEHYDRVLDAMKANGRQDTDAFRELDARSFEHADMYVTVYRSMLTTEAVSEAVAGFGPVWVPDTVMTELGVPGIDMRDTRILASLGPSGLLLFERPPARMHEDLGPGTPVMPEVTVDGLLWHPKAIGAWAAHADDMAPMVVLRPLTRSTALQPLRGMGWKSSILTETTVIDVLLQQHHSVAANLSPVVELAVILAHAMHDGAVRTDVGAPGAALTMVRAT</sequence>